<dbReference type="Proteomes" id="UP000546031">
    <property type="component" value="Unassembled WGS sequence"/>
</dbReference>
<feature type="transmembrane region" description="Helical" evidence="1">
    <location>
        <begin position="6"/>
        <end position="29"/>
    </location>
</feature>
<proteinExistence type="predicted"/>
<accession>A0A850HAU2</accession>
<sequence length="60" mass="6446">MDRDTLFISAVVIVGVLAILNAWRGAVLLRSGDQAGGRKHLVLGLCMIMMIALANFYRGG</sequence>
<evidence type="ECO:0000256" key="1">
    <source>
        <dbReference type="SAM" id="Phobius"/>
    </source>
</evidence>
<evidence type="ECO:0000313" key="2">
    <source>
        <dbReference type="EMBL" id="NVE95143.1"/>
    </source>
</evidence>
<name>A0A850HAU2_9SPHN</name>
<dbReference type="AlphaFoldDB" id="A0A850HAU2"/>
<gene>
    <name evidence="2" type="ORF">HUO12_09560</name>
</gene>
<comment type="caution">
    <text evidence="2">The sequence shown here is derived from an EMBL/GenBank/DDBJ whole genome shotgun (WGS) entry which is preliminary data.</text>
</comment>
<reference evidence="2 3" key="1">
    <citation type="submission" date="2020-06" db="EMBL/GenBank/DDBJ databases">
        <title>Altererythrobacter lutimaris sp. nov., a marine bacterium isolated from a tidal flat.</title>
        <authorList>
            <person name="Kim D."/>
            <person name="Yoo Y."/>
            <person name="Kim J.-J."/>
        </authorList>
    </citation>
    <scope>NUCLEOTIDE SEQUENCE [LARGE SCALE GENOMIC DNA]</scope>
    <source>
        <strain evidence="2 3">JGD-16</strain>
    </source>
</reference>
<dbReference type="RefSeq" id="WP_176273336.1">
    <property type="nucleotide sequence ID" value="NZ_JABWTA010000001.1"/>
</dbReference>
<keyword evidence="1" id="KW-1133">Transmembrane helix</keyword>
<organism evidence="2 3">
    <name type="scientific">Altererythrobacter lutimaris</name>
    <dbReference type="NCBI Taxonomy" id="2743979"/>
    <lineage>
        <taxon>Bacteria</taxon>
        <taxon>Pseudomonadati</taxon>
        <taxon>Pseudomonadota</taxon>
        <taxon>Alphaproteobacteria</taxon>
        <taxon>Sphingomonadales</taxon>
        <taxon>Erythrobacteraceae</taxon>
        <taxon>Altererythrobacter</taxon>
    </lineage>
</organism>
<protein>
    <submittedName>
        <fullName evidence="2">Uncharacterized protein</fullName>
    </submittedName>
</protein>
<evidence type="ECO:0000313" key="3">
    <source>
        <dbReference type="Proteomes" id="UP000546031"/>
    </source>
</evidence>
<dbReference type="EMBL" id="JABWTA010000001">
    <property type="protein sequence ID" value="NVE95143.1"/>
    <property type="molecule type" value="Genomic_DNA"/>
</dbReference>
<feature type="transmembrane region" description="Helical" evidence="1">
    <location>
        <begin position="41"/>
        <end position="57"/>
    </location>
</feature>
<keyword evidence="1" id="KW-0472">Membrane</keyword>
<keyword evidence="1" id="KW-0812">Transmembrane</keyword>
<keyword evidence="3" id="KW-1185">Reference proteome</keyword>